<evidence type="ECO:0000313" key="3">
    <source>
        <dbReference type="Proteomes" id="UP000826195"/>
    </source>
</evidence>
<feature type="region of interest" description="Disordered" evidence="1">
    <location>
        <begin position="54"/>
        <end position="81"/>
    </location>
</feature>
<dbReference type="AlphaFoldDB" id="A0AAV7J841"/>
<evidence type="ECO:0000313" key="2">
    <source>
        <dbReference type="EMBL" id="KAH0568042.1"/>
    </source>
</evidence>
<comment type="caution">
    <text evidence="2">The sequence shown here is derived from an EMBL/GenBank/DDBJ whole genome shotgun (WGS) entry which is preliminary data.</text>
</comment>
<accession>A0AAV7J841</accession>
<dbReference type="Proteomes" id="UP000826195">
    <property type="component" value="Unassembled WGS sequence"/>
</dbReference>
<gene>
    <name evidence="2" type="ORF">KQX54_017992</name>
</gene>
<sequence>MFKRMKKNSWCHLPGLYSTLEGNFFTDDSKILVDGVDSVAHPVCRNSYSIPMSISPRRGGSESGEVEVEKDMPGKDQVVGG</sequence>
<organism evidence="2 3">
    <name type="scientific">Cotesia glomerata</name>
    <name type="common">Lepidopteran parasitic wasp</name>
    <name type="synonym">Apanteles glomeratus</name>
    <dbReference type="NCBI Taxonomy" id="32391"/>
    <lineage>
        <taxon>Eukaryota</taxon>
        <taxon>Metazoa</taxon>
        <taxon>Ecdysozoa</taxon>
        <taxon>Arthropoda</taxon>
        <taxon>Hexapoda</taxon>
        <taxon>Insecta</taxon>
        <taxon>Pterygota</taxon>
        <taxon>Neoptera</taxon>
        <taxon>Endopterygota</taxon>
        <taxon>Hymenoptera</taxon>
        <taxon>Apocrita</taxon>
        <taxon>Ichneumonoidea</taxon>
        <taxon>Braconidae</taxon>
        <taxon>Microgastrinae</taxon>
        <taxon>Cotesia</taxon>
    </lineage>
</organism>
<name>A0AAV7J841_COTGL</name>
<keyword evidence="3" id="KW-1185">Reference proteome</keyword>
<reference evidence="2 3" key="1">
    <citation type="journal article" date="2021" name="J. Hered.">
        <title>A chromosome-level genome assembly of the parasitoid wasp, Cotesia glomerata (Hymenoptera: Braconidae).</title>
        <authorList>
            <person name="Pinto B.J."/>
            <person name="Weis J.J."/>
            <person name="Gamble T."/>
            <person name="Ode P.J."/>
            <person name="Paul R."/>
            <person name="Zaspel J.M."/>
        </authorList>
    </citation>
    <scope>NUCLEOTIDE SEQUENCE [LARGE SCALE GENOMIC DNA]</scope>
    <source>
        <strain evidence="2">CgM1</strain>
    </source>
</reference>
<dbReference type="EMBL" id="JAHXZJ010000001">
    <property type="protein sequence ID" value="KAH0568042.1"/>
    <property type="molecule type" value="Genomic_DNA"/>
</dbReference>
<proteinExistence type="predicted"/>
<protein>
    <submittedName>
        <fullName evidence="2">Uncharacterized protein</fullName>
    </submittedName>
</protein>
<evidence type="ECO:0000256" key="1">
    <source>
        <dbReference type="SAM" id="MobiDB-lite"/>
    </source>
</evidence>